<feature type="non-terminal residue" evidence="1">
    <location>
        <position position="1"/>
    </location>
</feature>
<dbReference type="Proteomes" id="UP001057452">
    <property type="component" value="Chromosome 8"/>
</dbReference>
<feature type="non-terminal residue" evidence="1">
    <location>
        <position position="70"/>
    </location>
</feature>
<protein>
    <submittedName>
        <fullName evidence="1">Uncharacterized protein</fullName>
    </submittedName>
</protein>
<evidence type="ECO:0000313" key="2">
    <source>
        <dbReference type="Proteomes" id="UP001057452"/>
    </source>
</evidence>
<comment type="caution">
    <text evidence="1">The sequence shown here is derived from an EMBL/GenBank/DDBJ whole genome shotgun (WGS) entry which is preliminary data.</text>
</comment>
<evidence type="ECO:0000313" key="1">
    <source>
        <dbReference type="EMBL" id="KAI4821813.1"/>
    </source>
</evidence>
<name>A0ACB9X5D0_CHAAC</name>
<gene>
    <name evidence="1" type="ORF">KUCAC02_007395</name>
</gene>
<sequence>GHSSDRGRERDSWRAALPLSSTTALLLRGPSRFHKCPVRQSGSRLGSKMSSWVQLLLALLATCLRFGAAE</sequence>
<dbReference type="EMBL" id="CM043792">
    <property type="protein sequence ID" value="KAI4821813.1"/>
    <property type="molecule type" value="Genomic_DNA"/>
</dbReference>
<reference evidence="1" key="1">
    <citation type="submission" date="2022-05" db="EMBL/GenBank/DDBJ databases">
        <title>Chromosome-level genome of Chaenocephalus aceratus.</title>
        <authorList>
            <person name="Park H."/>
        </authorList>
    </citation>
    <scope>NUCLEOTIDE SEQUENCE</scope>
    <source>
        <strain evidence="1">KU_202001</strain>
    </source>
</reference>
<organism evidence="1 2">
    <name type="scientific">Chaenocephalus aceratus</name>
    <name type="common">Blackfin icefish</name>
    <name type="synonym">Chaenichthys aceratus</name>
    <dbReference type="NCBI Taxonomy" id="36190"/>
    <lineage>
        <taxon>Eukaryota</taxon>
        <taxon>Metazoa</taxon>
        <taxon>Chordata</taxon>
        <taxon>Craniata</taxon>
        <taxon>Vertebrata</taxon>
        <taxon>Euteleostomi</taxon>
        <taxon>Actinopterygii</taxon>
        <taxon>Neopterygii</taxon>
        <taxon>Teleostei</taxon>
        <taxon>Neoteleostei</taxon>
        <taxon>Acanthomorphata</taxon>
        <taxon>Eupercaria</taxon>
        <taxon>Perciformes</taxon>
        <taxon>Notothenioidei</taxon>
        <taxon>Channichthyidae</taxon>
        <taxon>Chaenocephalus</taxon>
    </lineage>
</organism>
<accession>A0ACB9X5D0</accession>
<proteinExistence type="predicted"/>
<keyword evidence="2" id="KW-1185">Reference proteome</keyword>